<comment type="caution">
    <text evidence="1">The sequence shown here is derived from an EMBL/GenBank/DDBJ whole genome shotgun (WGS) entry which is preliminary data.</text>
</comment>
<gene>
    <name evidence="1" type="ORF">F5984_19400</name>
</gene>
<dbReference type="AlphaFoldDB" id="A0A7J5TVI4"/>
<protein>
    <submittedName>
        <fullName evidence="1">Uncharacterized protein</fullName>
    </submittedName>
</protein>
<keyword evidence="2" id="KW-1185">Reference proteome</keyword>
<name>A0A7J5TVI4_9BACT</name>
<organism evidence="1 2">
    <name type="scientific">Rudanella paleaurantiibacter</name>
    <dbReference type="NCBI Taxonomy" id="2614655"/>
    <lineage>
        <taxon>Bacteria</taxon>
        <taxon>Pseudomonadati</taxon>
        <taxon>Bacteroidota</taxon>
        <taxon>Cytophagia</taxon>
        <taxon>Cytophagales</taxon>
        <taxon>Cytophagaceae</taxon>
        <taxon>Rudanella</taxon>
    </lineage>
</organism>
<evidence type="ECO:0000313" key="1">
    <source>
        <dbReference type="EMBL" id="KAB7727933.1"/>
    </source>
</evidence>
<accession>A0A7J5TVI4</accession>
<dbReference type="EMBL" id="WELI01000009">
    <property type="protein sequence ID" value="KAB7727933.1"/>
    <property type="molecule type" value="Genomic_DNA"/>
</dbReference>
<dbReference type="Proteomes" id="UP000488299">
    <property type="component" value="Unassembled WGS sequence"/>
</dbReference>
<reference evidence="1 2" key="1">
    <citation type="submission" date="2019-10" db="EMBL/GenBank/DDBJ databases">
        <title>Rudanella paleaurantiibacter sp. nov., isolated from sludge.</title>
        <authorList>
            <person name="Xu S.Q."/>
        </authorList>
    </citation>
    <scope>NUCLEOTIDE SEQUENCE [LARGE SCALE GENOMIC DNA]</scope>
    <source>
        <strain evidence="1 2">HX-22-17</strain>
    </source>
</reference>
<dbReference type="RefSeq" id="WP_152125884.1">
    <property type="nucleotide sequence ID" value="NZ_WELI01000009.1"/>
</dbReference>
<sequence>MRYLVWFVLLTSCRLDPSPTALPDSLYFPLQTGNFRVYSVTEHVYRPGQTLLTRQYQWRHTTGTPFLGLSGDSTYPITYAHRLNSDSEWHTDSISAARLTSAEALLTHGGQTTVMLAFPVANGTRWNSNRYRNEPPDEFVMQQCHTPFRTGAKDFVRTLTVIQQNDSTLVSQDKRVEVYAQGVGLVYAERQQVRFCAAEAGCGTPTAIKSGIRQFIRLTEYGNK</sequence>
<evidence type="ECO:0000313" key="2">
    <source>
        <dbReference type="Proteomes" id="UP000488299"/>
    </source>
</evidence>
<proteinExistence type="predicted"/>